<feature type="region of interest" description="Disordered" evidence="1">
    <location>
        <begin position="1"/>
        <end position="106"/>
    </location>
</feature>
<dbReference type="InterPro" id="IPR037238">
    <property type="entry name" value="YbiA-like_sf"/>
</dbReference>
<sequence>MAGSTNVTNASDQTSSSSSPTSFWLRKPGILKIRSQRRASAPSIEEDPAGQHAEEHIDDDAGAAPPRQLRPASTLNGSRSGSATPLDPRDSPALQAQDQSLGLDGGKDEIEELDEVVPDRIEFFAPHQPYFWLSNAAPYEIVLDGVRYPTAEHCFQSLKFLPHRPEIARKVRKASTPVEAVRTARKHTADVQRGWRRDGLNLVNIRRVMLLKFSQHTALRKALLQTGNAQLVNAVPTDVFWGNGGGRGRNEFGKALASVREVLRTIDLLGAGSGAITV</sequence>
<dbReference type="SUPFAM" id="SSF143990">
    <property type="entry name" value="YbiA-like"/>
    <property type="match status" value="1"/>
</dbReference>
<dbReference type="NCBIfam" id="TIGR02464">
    <property type="entry name" value="ribofla_fusion"/>
    <property type="match status" value="1"/>
</dbReference>
<dbReference type="Pfam" id="PF08719">
    <property type="entry name" value="NADAR"/>
    <property type="match status" value="1"/>
</dbReference>
<proteinExistence type="predicted"/>
<feature type="compositionally biased region" description="Polar residues" evidence="1">
    <location>
        <begin position="1"/>
        <end position="13"/>
    </location>
</feature>
<accession>A0A8X7MZ26</accession>
<keyword evidence="4" id="KW-1185">Reference proteome</keyword>
<name>A0A8X7MZ26_9BASI</name>
<evidence type="ECO:0000256" key="1">
    <source>
        <dbReference type="SAM" id="MobiDB-lite"/>
    </source>
</evidence>
<dbReference type="Proteomes" id="UP000077684">
    <property type="component" value="Unassembled WGS sequence"/>
</dbReference>
<feature type="domain" description="NADAR" evidence="2">
    <location>
        <begin position="123"/>
        <end position="264"/>
    </location>
</feature>
<dbReference type="CDD" id="cd15457">
    <property type="entry name" value="NADAR"/>
    <property type="match status" value="1"/>
</dbReference>
<comment type="caution">
    <text evidence="3">The sequence shown here is derived from an EMBL/GenBank/DDBJ whole genome shotgun (WGS) entry which is preliminary data.</text>
</comment>
<dbReference type="InterPro" id="IPR012816">
    <property type="entry name" value="NADAR"/>
</dbReference>
<organism evidence="3 4">
    <name type="scientific">Tilletia controversa</name>
    <name type="common">dwarf bunt fungus</name>
    <dbReference type="NCBI Taxonomy" id="13291"/>
    <lineage>
        <taxon>Eukaryota</taxon>
        <taxon>Fungi</taxon>
        <taxon>Dikarya</taxon>
        <taxon>Basidiomycota</taxon>
        <taxon>Ustilaginomycotina</taxon>
        <taxon>Exobasidiomycetes</taxon>
        <taxon>Tilletiales</taxon>
        <taxon>Tilletiaceae</taxon>
        <taxon>Tilletia</taxon>
    </lineage>
</organism>
<reference evidence="3" key="2">
    <citation type="journal article" date="2019" name="IMA Fungus">
        <title>Genome sequencing and comparison of five Tilletia species to identify candidate genes for the detection of regulated species infecting wheat.</title>
        <authorList>
            <person name="Nguyen H.D.T."/>
            <person name="Sultana T."/>
            <person name="Kesanakurti P."/>
            <person name="Hambleton S."/>
        </authorList>
    </citation>
    <scope>NUCLEOTIDE SEQUENCE</scope>
    <source>
        <strain evidence="3">DAOMC 236426</strain>
    </source>
</reference>
<evidence type="ECO:0000313" key="3">
    <source>
        <dbReference type="EMBL" id="KAE8255077.1"/>
    </source>
</evidence>
<dbReference type="EMBL" id="LWDE02000032">
    <property type="protein sequence ID" value="KAE8255077.1"/>
    <property type="molecule type" value="Genomic_DNA"/>
</dbReference>
<protein>
    <recommendedName>
        <fullName evidence="2">NADAR domain-containing protein</fullName>
    </recommendedName>
</protein>
<evidence type="ECO:0000259" key="2">
    <source>
        <dbReference type="Pfam" id="PF08719"/>
    </source>
</evidence>
<dbReference type="AlphaFoldDB" id="A0A8X7MZ26"/>
<evidence type="ECO:0000313" key="4">
    <source>
        <dbReference type="Proteomes" id="UP000077684"/>
    </source>
</evidence>
<feature type="compositionally biased region" description="Polar residues" evidence="1">
    <location>
        <begin position="71"/>
        <end position="83"/>
    </location>
</feature>
<dbReference type="Gene3D" id="1.10.357.40">
    <property type="entry name" value="YbiA-like"/>
    <property type="match status" value="1"/>
</dbReference>
<gene>
    <name evidence="3" type="ORF">A4X06_0g605</name>
</gene>
<reference evidence="3" key="1">
    <citation type="submission" date="2016-04" db="EMBL/GenBank/DDBJ databases">
        <authorList>
            <person name="Nguyen H.D."/>
            <person name="Samba Siva P."/>
            <person name="Cullis J."/>
            <person name="Levesque C.A."/>
            <person name="Hambleton S."/>
        </authorList>
    </citation>
    <scope>NUCLEOTIDE SEQUENCE</scope>
    <source>
        <strain evidence="3">DAOMC 236426</strain>
    </source>
</reference>